<organism evidence="3">
    <name type="scientific">hydrothermal vent metagenome</name>
    <dbReference type="NCBI Taxonomy" id="652676"/>
    <lineage>
        <taxon>unclassified sequences</taxon>
        <taxon>metagenomes</taxon>
        <taxon>ecological metagenomes</taxon>
    </lineage>
</organism>
<dbReference type="GO" id="GO:0016597">
    <property type="term" value="F:amino acid binding"/>
    <property type="evidence" value="ECO:0007669"/>
    <property type="project" value="InterPro"/>
</dbReference>
<feature type="domain" description="Aspartate/ornithine carbamoyltransferase Asp/Orn-binding" evidence="2">
    <location>
        <begin position="2"/>
        <end position="134"/>
    </location>
</feature>
<evidence type="ECO:0000259" key="2">
    <source>
        <dbReference type="Pfam" id="PF00185"/>
    </source>
</evidence>
<protein>
    <submittedName>
        <fullName evidence="3">Ornithine carbamoyltransferase</fullName>
        <ecNumber evidence="3">2.1.3.3</ecNumber>
    </submittedName>
</protein>
<sequence length="145" mass="15994">SIMGMSLCVATPKGYEPDSEVTASAMKIAEKSGANIQTMTDPVEAVRGADVVYTDTWISMGQEDDQADERLIAFEDYRVDEKLLSKAKDDVMVMHCLPAHRGEEISAEALDGPNSIVWDEAENRLHMQKAILLMLMQGDAKSLYP</sequence>
<keyword evidence="1 3" id="KW-0808">Transferase</keyword>
<reference evidence="3" key="1">
    <citation type="submission" date="2018-06" db="EMBL/GenBank/DDBJ databases">
        <authorList>
            <person name="Zhirakovskaya E."/>
        </authorList>
    </citation>
    <scope>NUCLEOTIDE SEQUENCE</scope>
</reference>
<dbReference type="FunFam" id="3.40.50.1370:FF:000008">
    <property type="entry name" value="Ornithine carbamoyltransferase"/>
    <property type="match status" value="1"/>
</dbReference>
<accession>A0A3B1C115</accession>
<dbReference type="EMBL" id="UOGA01000266">
    <property type="protein sequence ID" value="VAX24186.1"/>
    <property type="molecule type" value="Genomic_DNA"/>
</dbReference>
<dbReference type="AlphaFoldDB" id="A0A3B1C115"/>
<dbReference type="PRINTS" id="PR00102">
    <property type="entry name" value="OTCASE"/>
</dbReference>
<name>A0A3B1C115_9ZZZZ</name>
<dbReference type="PRINTS" id="PR00100">
    <property type="entry name" value="AOTCASE"/>
</dbReference>
<gene>
    <name evidence="3" type="ORF">MNBD_NITROSPINAE04-2392</name>
</gene>
<dbReference type="GO" id="GO:0004585">
    <property type="term" value="F:ornithine carbamoyltransferase activity"/>
    <property type="evidence" value="ECO:0007669"/>
    <property type="project" value="UniProtKB-EC"/>
</dbReference>
<dbReference type="InterPro" id="IPR006130">
    <property type="entry name" value="Asp/Orn_carbamoylTrfase"/>
</dbReference>
<dbReference type="Gene3D" id="3.40.50.1370">
    <property type="entry name" value="Aspartate/ornithine carbamoyltransferase"/>
    <property type="match status" value="1"/>
</dbReference>
<dbReference type="PANTHER" id="PTHR45753:SF3">
    <property type="entry name" value="ORNITHINE TRANSCARBAMYLASE, MITOCHONDRIAL"/>
    <property type="match status" value="1"/>
</dbReference>
<dbReference type="InterPro" id="IPR002292">
    <property type="entry name" value="Orn/put_carbamltrans"/>
</dbReference>
<dbReference type="GO" id="GO:0019240">
    <property type="term" value="P:citrulline biosynthetic process"/>
    <property type="evidence" value="ECO:0007669"/>
    <property type="project" value="TreeGrafter"/>
</dbReference>
<dbReference type="InterPro" id="IPR006131">
    <property type="entry name" value="Asp_carbamoyltransf_Asp/Orn-bd"/>
</dbReference>
<evidence type="ECO:0000256" key="1">
    <source>
        <dbReference type="ARBA" id="ARBA00022679"/>
    </source>
</evidence>
<dbReference type="SUPFAM" id="SSF53671">
    <property type="entry name" value="Aspartate/ornithine carbamoyltransferase"/>
    <property type="match status" value="1"/>
</dbReference>
<dbReference type="PANTHER" id="PTHR45753">
    <property type="entry name" value="ORNITHINE CARBAMOYLTRANSFERASE, MITOCHONDRIAL"/>
    <property type="match status" value="1"/>
</dbReference>
<dbReference type="GO" id="GO:0042450">
    <property type="term" value="P:L-arginine biosynthetic process via ornithine"/>
    <property type="evidence" value="ECO:0007669"/>
    <property type="project" value="TreeGrafter"/>
</dbReference>
<dbReference type="InterPro" id="IPR036901">
    <property type="entry name" value="Asp/Orn_carbamoylTrfase_sf"/>
</dbReference>
<evidence type="ECO:0000313" key="3">
    <source>
        <dbReference type="EMBL" id="VAX24186.1"/>
    </source>
</evidence>
<feature type="non-terminal residue" evidence="3">
    <location>
        <position position="1"/>
    </location>
</feature>
<dbReference type="Pfam" id="PF00185">
    <property type="entry name" value="OTCace"/>
    <property type="match status" value="1"/>
</dbReference>
<dbReference type="EC" id="2.1.3.3" evidence="3"/>
<proteinExistence type="predicted"/>